<evidence type="ECO:0000313" key="3">
    <source>
        <dbReference type="EMBL" id="BAT58969.1"/>
    </source>
</evidence>
<dbReference type="InterPro" id="IPR050902">
    <property type="entry name" value="ABC_Transporter_SBP"/>
</dbReference>
<name>A0A0S3PSS1_9BRAD</name>
<accession>A0A0S3PSS1</accession>
<dbReference type="Gene3D" id="3.40.50.1980">
    <property type="entry name" value="Nitrogenase molybdenum iron protein domain"/>
    <property type="match status" value="2"/>
</dbReference>
<dbReference type="AlphaFoldDB" id="A0A0S3PSS1"/>
<dbReference type="SUPFAM" id="SSF53807">
    <property type="entry name" value="Helical backbone' metal receptor"/>
    <property type="match status" value="1"/>
</dbReference>
<dbReference type="KEGG" id="vgo:GJW-30_1_01497"/>
<dbReference type="Proteomes" id="UP000236884">
    <property type="component" value="Chromosome"/>
</dbReference>
<reference evidence="3 4" key="1">
    <citation type="submission" date="2015-08" db="EMBL/GenBank/DDBJ databases">
        <title>Investigation of the bacterial diversity of lava forest soil.</title>
        <authorList>
            <person name="Lee J.S."/>
        </authorList>
    </citation>
    <scope>NUCLEOTIDE SEQUENCE [LARGE SCALE GENOMIC DNA]</scope>
    <source>
        <strain evidence="3 4">GJW-30</strain>
    </source>
</reference>
<evidence type="ECO:0000259" key="2">
    <source>
        <dbReference type="PROSITE" id="PS50983"/>
    </source>
</evidence>
<dbReference type="GO" id="GO:0071281">
    <property type="term" value="P:cellular response to iron ion"/>
    <property type="evidence" value="ECO:0007669"/>
    <property type="project" value="TreeGrafter"/>
</dbReference>
<dbReference type="InterPro" id="IPR002491">
    <property type="entry name" value="ABC_transptr_periplasmic_BD"/>
</dbReference>
<dbReference type="PANTHER" id="PTHR30535:SF34">
    <property type="entry name" value="MOLYBDATE-BINDING PROTEIN MOLA"/>
    <property type="match status" value="1"/>
</dbReference>
<dbReference type="RefSeq" id="WP_157746710.1">
    <property type="nucleotide sequence ID" value="NZ_AP014946.1"/>
</dbReference>
<feature type="chain" id="PRO_5006615706" evidence="1">
    <location>
        <begin position="24"/>
        <end position="274"/>
    </location>
</feature>
<keyword evidence="4" id="KW-1185">Reference proteome</keyword>
<evidence type="ECO:0000313" key="4">
    <source>
        <dbReference type="Proteomes" id="UP000236884"/>
    </source>
</evidence>
<feature type="signal peptide" evidence="1">
    <location>
        <begin position="1"/>
        <end position="23"/>
    </location>
</feature>
<organism evidence="3 4">
    <name type="scientific">Variibacter gotjawalensis</name>
    <dbReference type="NCBI Taxonomy" id="1333996"/>
    <lineage>
        <taxon>Bacteria</taxon>
        <taxon>Pseudomonadati</taxon>
        <taxon>Pseudomonadota</taxon>
        <taxon>Alphaproteobacteria</taxon>
        <taxon>Hyphomicrobiales</taxon>
        <taxon>Nitrobacteraceae</taxon>
        <taxon>Variibacter</taxon>
    </lineage>
</organism>
<evidence type="ECO:0000256" key="1">
    <source>
        <dbReference type="SAM" id="SignalP"/>
    </source>
</evidence>
<protein>
    <submittedName>
        <fullName evidence="3">Corrinoid ABC transporter substrate-binding protein</fullName>
    </submittedName>
</protein>
<dbReference type="PROSITE" id="PS50983">
    <property type="entry name" value="FE_B12_PBP"/>
    <property type="match status" value="1"/>
</dbReference>
<gene>
    <name evidence="3" type="ORF">GJW-30_1_01497</name>
</gene>
<dbReference type="Pfam" id="PF01497">
    <property type="entry name" value="Peripla_BP_2"/>
    <property type="match status" value="1"/>
</dbReference>
<dbReference type="EMBL" id="AP014946">
    <property type="protein sequence ID" value="BAT58969.1"/>
    <property type="molecule type" value="Genomic_DNA"/>
</dbReference>
<dbReference type="PANTHER" id="PTHR30535">
    <property type="entry name" value="VITAMIN B12-BINDING PROTEIN"/>
    <property type="match status" value="1"/>
</dbReference>
<proteinExistence type="predicted"/>
<keyword evidence="1" id="KW-0732">Signal</keyword>
<sequence length="274" mass="29009">MRAVATTLLGVALLSAAPLSLDAAPQRVVSLNICSDELVLRLAEPEHIASVTWLSRDARSSNVSDLAARVPVNHGLAEEVVPQRPDLVFAGAFTTTTATALIRRQGIPVRILPIAASVDDARAHIREVASALGTQDRGEAIVADMDRRLAALPAAPPRAVSALVLNPAGFAVGADSLIDDIMRRAGLENTARRLGAQNFIPLELVVMSAPELLIINAARDGPPSLATEILKHPALARMKNTRTIVLPSRLWTCGGPGNVEAIERLIAVAREVRS</sequence>
<feature type="domain" description="Fe/B12 periplasmic-binding" evidence="2">
    <location>
        <begin position="27"/>
        <end position="274"/>
    </location>
</feature>